<evidence type="ECO:0000256" key="7">
    <source>
        <dbReference type="ARBA" id="ARBA00022989"/>
    </source>
</evidence>
<dbReference type="CDD" id="cd11299">
    <property type="entry name" value="O-FucT_plant"/>
    <property type="match status" value="1"/>
</dbReference>
<evidence type="ECO:0000256" key="9">
    <source>
        <dbReference type="ARBA" id="ARBA00023180"/>
    </source>
</evidence>
<protein>
    <recommendedName>
        <fullName evidence="12">O-fucosyltransferase family protein</fullName>
    </recommendedName>
</protein>
<dbReference type="GO" id="GO:0006004">
    <property type="term" value="P:fucose metabolic process"/>
    <property type="evidence" value="ECO:0007669"/>
    <property type="project" value="UniProtKB-KW"/>
</dbReference>
<comment type="caution">
    <text evidence="13">The sequence shown here is derived from an EMBL/GenBank/DDBJ whole genome shotgun (WGS) entry which is preliminary data.</text>
</comment>
<keyword evidence="9" id="KW-0325">Glycoprotein</keyword>
<keyword evidence="7" id="KW-1133">Transmembrane helix</keyword>
<accession>A0A2U1N7F3</accession>
<keyword evidence="5 13" id="KW-0808">Transferase</keyword>
<sequence length="530" mass="60359">MRVEWNAPSAKHVRLLDGALLQQISEKQNADIWSPLPDQRWKPCTDSVTIPSIPEKSRGYIQVFLDGGLNQQRMGICDAVAVAKILNAMLVIPHLEVNPVWQETSSFTDIFDVDHFIEVLQDEISIVKELPSIHRIAAIAPFSHRLGFDNLPKEIQLLRCKVNFQALVFVPHIRRLGDTLVQRLRSSLTTNKGTTNDIMEDDRGSGKFIVLHPALTKYVSFHDMAAHSACDFGGGKAETLALAKYRQVIWQGRVMKTQFTNEELRHQGRCPLTPEEIGLLLKALGFNNDTRLYLASHKVYGGEARISAMRKLFPLMDDKKKSLASDKERAEVEGKASLLAAVDYYVSMHTDIFISASPGNMQNAMLGYRAYKNLKAIRPNMVLSSQLFLNETMDWPEFQWAIQNAHKNRQGQVRLRKETQSTIRLSEIIRHNHYRDETMPFLEQLYDKTMYGVWLLPSEDITRIAARQPWFLSMPCIVIVFSSPTRPWRLSTAVVSTASGGNGIDIFDEGFHSLNIMSLEFLHDFKEEYE</sequence>
<comment type="pathway">
    <text evidence="2">Glycan metabolism.</text>
</comment>
<evidence type="ECO:0000313" key="13">
    <source>
        <dbReference type="EMBL" id="PWA69412.1"/>
    </source>
</evidence>
<evidence type="ECO:0000256" key="6">
    <source>
        <dbReference type="ARBA" id="ARBA00022692"/>
    </source>
</evidence>
<evidence type="ECO:0000256" key="5">
    <source>
        <dbReference type="ARBA" id="ARBA00022679"/>
    </source>
</evidence>
<name>A0A2U1N7F3_ARTAN</name>
<dbReference type="InterPro" id="IPR019378">
    <property type="entry name" value="GDP-Fuc_O-FucTrfase"/>
</dbReference>
<keyword evidence="4 13" id="KW-0328">Glycosyltransferase</keyword>
<dbReference type="AlphaFoldDB" id="A0A2U1N7F3"/>
<dbReference type="InterPro" id="IPR024709">
    <property type="entry name" value="FucosylTrfase_pln"/>
</dbReference>
<dbReference type="PANTHER" id="PTHR31933:SF18">
    <property type="entry name" value="O-FUCOSYLTRANSFERASE FAMILY PROTEIN"/>
    <property type="match status" value="1"/>
</dbReference>
<dbReference type="InterPro" id="IPR052272">
    <property type="entry name" value="GT106_glycosyltransferase"/>
</dbReference>
<dbReference type="GO" id="GO:0016020">
    <property type="term" value="C:membrane"/>
    <property type="evidence" value="ECO:0007669"/>
    <property type="project" value="UniProtKB-SubCell"/>
</dbReference>
<dbReference type="OrthoDB" id="1882547at2759"/>
<evidence type="ECO:0000256" key="10">
    <source>
        <dbReference type="ARBA" id="ARBA00023253"/>
    </source>
</evidence>
<dbReference type="STRING" id="35608.A0A2U1N7F3"/>
<evidence type="ECO:0000256" key="1">
    <source>
        <dbReference type="ARBA" id="ARBA00004167"/>
    </source>
</evidence>
<dbReference type="Proteomes" id="UP000245207">
    <property type="component" value="Unassembled WGS sequence"/>
</dbReference>
<evidence type="ECO:0000256" key="4">
    <source>
        <dbReference type="ARBA" id="ARBA00022676"/>
    </source>
</evidence>
<evidence type="ECO:0000256" key="11">
    <source>
        <dbReference type="ARBA" id="ARBA00023277"/>
    </source>
</evidence>
<dbReference type="GO" id="GO:0016757">
    <property type="term" value="F:glycosyltransferase activity"/>
    <property type="evidence" value="ECO:0007669"/>
    <property type="project" value="UniProtKB-KW"/>
</dbReference>
<keyword evidence="6" id="KW-0812">Transmembrane</keyword>
<evidence type="ECO:0000256" key="2">
    <source>
        <dbReference type="ARBA" id="ARBA00004881"/>
    </source>
</evidence>
<keyword evidence="14" id="KW-1185">Reference proteome</keyword>
<gene>
    <name evidence="13" type="ORF">CTI12_AA298640</name>
</gene>
<organism evidence="13 14">
    <name type="scientific">Artemisia annua</name>
    <name type="common">Sweet wormwood</name>
    <dbReference type="NCBI Taxonomy" id="35608"/>
    <lineage>
        <taxon>Eukaryota</taxon>
        <taxon>Viridiplantae</taxon>
        <taxon>Streptophyta</taxon>
        <taxon>Embryophyta</taxon>
        <taxon>Tracheophyta</taxon>
        <taxon>Spermatophyta</taxon>
        <taxon>Magnoliopsida</taxon>
        <taxon>eudicotyledons</taxon>
        <taxon>Gunneridae</taxon>
        <taxon>Pentapetalae</taxon>
        <taxon>asterids</taxon>
        <taxon>campanulids</taxon>
        <taxon>Asterales</taxon>
        <taxon>Asteraceae</taxon>
        <taxon>Asteroideae</taxon>
        <taxon>Anthemideae</taxon>
        <taxon>Artemisiinae</taxon>
        <taxon>Artemisia</taxon>
    </lineage>
</organism>
<reference evidence="13 14" key="1">
    <citation type="journal article" date="2018" name="Mol. Plant">
        <title>The genome of Artemisia annua provides insight into the evolution of Asteraceae family and artemisinin biosynthesis.</title>
        <authorList>
            <person name="Shen Q."/>
            <person name="Zhang L."/>
            <person name="Liao Z."/>
            <person name="Wang S."/>
            <person name="Yan T."/>
            <person name="Shi P."/>
            <person name="Liu M."/>
            <person name="Fu X."/>
            <person name="Pan Q."/>
            <person name="Wang Y."/>
            <person name="Lv Z."/>
            <person name="Lu X."/>
            <person name="Zhang F."/>
            <person name="Jiang W."/>
            <person name="Ma Y."/>
            <person name="Chen M."/>
            <person name="Hao X."/>
            <person name="Li L."/>
            <person name="Tang Y."/>
            <person name="Lv G."/>
            <person name="Zhou Y."/>
            <person name="Sun X."/>
            <person name="Brodelius P.E."/>
            <person name="Rose J.K.C."/>
            <person name="Tang K."/>
        </authorList>
    </citation>
    <scope>NUCLEOTIDE SEQUENCE [LARGE SCALE GENOMIC DNA]</scope>
    <source>
        <strain evidence="14">cv. Huhao1</strain>
        <tissue evidence="13">Leaf</tissue>
    </source>
</reference>
<evidence type="ECO:0000256" key="12">
    <source>
        <dbReference type="ARBA" id="ARBA00030350"/>
    </source>
</evidence>
<evidence type="ECO:0000256" key="3">
    <source>
        <dbReference type="ARBA" id="ARBA00007737"/>
    </source>
</evidence>
<evidence type="ECO:0000256" key="8">
    <source>
        <dbReference type="ARBA" id="ARBA00023136"/>
    </source>
</evidence>
<dbReference type="PANTHER" id="PTHR31933">
    <property type="entry name" value="O-FUCOSYLTRANSFERASE 2-RELATED"/>
    <property type="match status" value="1"/>
</dbReference>
<keyword evidence="8" id="KW-0472">Membrane</keyword>
<evidence type="ECO:0000313" key="14">
    <source>
        <dbReference type="Proteomes" id="UP000245207"/>
    </source>
</evidence>
<keyword evidence="11" id="KW-0119">Carbohydrate metabolism</keyword>
<keyword evidence="10" id="KW-0294">Fucose metabolism</keyword>
<comment type="subcellular location">
    <subcellularLocation>
        <location evidence="1">Membrane</location>
        <topology evidence="1">Single-pass membrane protein</topology>
    </subcellularLocation>
</comment>
<dbReference type="Pfam" id="PF10250">
    <property type="entry name" value="O-FucT"/>
    <property type="match status" value="1"/>
</dbReference>
<dbReference type="EMBL" id="PKPP01003443">
    <property type="protein sequence ID" value="PWA69412.1"/>
    <property type="molecule type" value="Genomic_DNA"/>
</dbReference>
<comment type="similarity">
    <text evidence="3">Belongs to the glycosyltransferase GT106 family.</text>
</comment>
<proteinExistence type="inferred from homology"/>